<dbReference type="GO" id="GO:0003824">
    <property type="term" value="F:catalytic activity"/>
    <property type="evidence" value="ECO:0007669"/>
    <property type="project" value="InterPro"/>
</dbReference>
<organism evidence="7 8">
    <name type="scientific">Clostridium botulinum</name>
    <dbReference type="NCBI Taxonomy" id="1491"/>
    <lineage>
        <taxon>Bacteria</taxon>
        <taxon>Bacillati</taxon>
        <taxon>Bacillota</taxon>
        <taxon>Clostridia</taxon>
        <taxon>Eubacteriales</taxon>
        <taxon>Clostridiaceae</taxon>
        <taxon>Clostridium</taxon>
    </lineage>
</organism>
<dbReference type="SUPFAM" id="SSF102114">
    <property type="entry name" value="Radical SAM enzymes"/>
    <property type="match status" value="1"/>
</dbReference>
<feature type="domain" description="Radical SAM core" evidence="6">
    <location>
        <begin position="258"/>
        <end position="489"/>
    </location>
</feature>
<dbReference type="GO" id="GO:0051536">
    <property type="term" value="F:iron-sulfur cluster binding"/>
    <property type="evidence" value="ECO:0007669"/>
    <property type="project" value="UniProtKB-KW"/>
</dbReference>
<dbReference type="Proteomes" id="UP000476820">
    <property type="component" value="Unassembled WGS sequence"/>
</dbReference>
<dbReference type="Gene3D" id="3.40.50.280">
    <property type="entry name" value="Cobalamin-binding domain"/>
    <property type="match status" value="1"/>
</dbReference>
<dbReference type="PANTHER" id="PTHR43409">
    <property type="entry name" value="ANAEROBIC MAGNESIUM-PROTOPORPHYRIN IX MONOMETHYL ESTER CYCLASE-RELATED"/>
    <property type="match status" value="1"/>
</dbReference>
<dbReference type="CDD" id="cd01335">
    <property type="entry name" value="Radical_SAM"/>
    <property type="match status" value="1"/>
</dbReference>
<dbReference type="AlphaFoldDB" id="A0A6M0V3A2"/>
<gene>
    <name evidence="7" type="ORF">FC774_05400</name>
</gene>
<keyword evidence="4" id="KW-0408">Iron</keyword>
<accession>A0A6M0V3A2</accession>
<dbReference type="InterPro" id="IPR058240">
    <property type="entry name" value="rSAM_sf"/>
</dbReference>
<dbReference type="GO" id="GO:0005829">
    <property type="term" value="C:cytosol"/>
    <property type="evidence" value="ECO:0007669"/>
    <property type="project" value="TreeGrafter"/>
</dbReference>
<dbReference type="EMBL" id="SWOV01000009">
    <property type="protein sequence ID" value="NFF87309.1"/>
    <property type="molecule type" value="Genomic_DNA"/>
</dbReference>
<dbReference type="SFLD" id="SFLDG01082">
    <property type="entry name" value="B12-binding_domain_containing"/>
    <property type="match status" value="1"/>
</dbReference>
<dbReference type="SMART" id="SM00729">
    <property type="entry name" value="Elp3"/>
    <property type="match status" value="1"/>
</dbReference>
<dbReference type="PROSITE" id="PS51918">
    <property type="entry name" value="RADICAL_SAM"/>
    <property type="match status" value="1"/>
</dbReference>
<dbReference type="InterPro" id="IPR013785">
    <property type="entry name" value="Aldolase_TIM"/>
</dbReference>
<dbReference type="InterPro" id="IPR006638">
    <property type="entry name" value="Elp3/MiaA/NifB-like_rSAM"/>
</dbReference>
<proteinExistence type="predicted"/>
<evidence type="ECO:0000313" key="8">
    <source>
        <dbReference type="Proteomes" id="UP000476820"/>
    </source>
</evidence>
<dbReference type="InterPro" id="IPR007197">
    <property type="entry name" value="rSAM"/>
</dbReference>
<dbReference type="PANTHER" id="PTHR43409:SF7">
    <property type="entry name" value="BLL1977 PROTEIN"/>
    <property type="match status" value="1"/>
</dbReference>
<name>A0A6M0V3A2_CLOBO</name>
<evidence type="ECO:0000259" key="6">
    <source>
        <dbReference type="PROSITE" id="PS51918"/>
    </source>
</evidence>
<dbReference type="GO" id="GO:0046872">
    <property type="term" value="F:metal ion binding"/>
    <property type="evidence" value="ECO:0007669"/>
    <property type="project" value="UniProtKB-KW"/>
</dbReference>
<dbReference type="RefSeq" id="WP_061302208.1">
    <property type="nucleotide sequence ID" value="NZ_LFPA01000179.1"/>
</dbReference>
<sequence>MNDHLCKILDDFSDSEILLVVPPFSLINLPCIGLDILKTIADSMNVKTSILYSNMLFAEYIGVEKYNQISRALLSMHTMLGERIFAEAAYSSMPCLGIDFLKRYDQNFNEIFLSLSSIEEITNIANMANSWTNILAEEIANRKFSIVGVTSGHQQTNAAIALINAIKKRNSNIICTMGGSACDGDMAEGIQTLSPNIDYIFSGESEISWKDFLNKYKSDNLPNNKIITGRFLSNLDEILCSENTYCDYYNQLNYLNVVKEEETYFLYESSRGCWWGERNKCTFCGVNGWNKHYRYKSEQKVIDELFKMLNAHPKVKHIQMVDTLMPRNYFNKLLFTIKKSFPDITMFYEQRADLTLEQVVELKRAGINYTQVGIEALSTNLLKLVNKGVSAEQNIKILRYLKSTGLLIGWNLLTDIPNDKVTDWTEFLDLIPYIYHLNPPMLVRPLEIARFSPYFEHPEKYNIKKVVPSPVYSDIFPESADIEKLAWLFIAEYSCDSKENTELKDKIIKGVMMWMDKWKHGKNNIPILKISKSNEIYYLEDSRFGNMEREQVSKMQATAALFGITEDNKEIFSWCKEKKVIYYYEGKYIPLATANPIIFKELKDGK</sequence>
<comment type="caution">
    <text evidence="7">The sequence shown here is derived from an EMBL/GenBank/DDBJ whole genome shotgun (WGS) entry which is preliminary data.</text>
</comment>
<evidence type="ECO:0000256" key="5">
    <source>
        <dbReference type="ARBA" id="ARBA00023014"/>
    </source>
</evidence>
<dbReference type="Pfam" id="PF04055">
    <property type="entry name" value="Radical_SAM"/>
    <property type="match status" value="1"/>
</dbReference>
<evidence type="ECO:0000256" key="4">
    <source>
        <dbReference type="ARBA" id="ARBA00023004"/>
    </source>
</evidence>
<dbReference type="SFLD" id="SFLDS00029">
    <property type="entry name" value="Radical_SAM"/>
    <property type="match status" value="1"/>
</dbReference>
<evidence type="ECO:0000256" key="2">
    <source>
        <dbReference type="ARBA" id="ARBA00022691"/>
    </source>
</evidence>
<dbReference type="SFLD" id="SFLDF00324">
    <property type="entry name" value="bacteriocin_maturation"/>
    <property type="match status" value="1"/>
</dbReference>
<dbReference type="InterPro" id="IPR051198">
    <property type="entry name" value="BchE-like"/>
</dbReference>
<dbReference type="NCBIfam" id="TIGR03975">
    <property type="entry name" value="rSAM_ocin_1"/>
    <property type="match status" value="1"/>
</dbReference>
<reference evidence="7 8" key="1">
    <citation type="submission" date="2019-04" db="EMBL/GenBank/DDBJ databases">
        <title>Genome sequencing of Clostridium botulinum Groups I-IV and Clostridium butyricum.</title>
        <authorList>
            <person name="Brunt J."/>
            <person name="Van Vliet A.H.M."/>
            <person name="Stringer S.C."/>
            <person name="Carter A.T."/>
            <person name="Peck M.W."/>
        </authorList>
    </citation>
    <scope>NUCLEOTIDE SEQUENCE [LARGE SCALE GENOMIC DNA]</scope>
    <source>
        <strain evidence="7 8">1605</strain>
    </source>
</reference>
<dbReference type="InterPro" id="IPR023984">
    <property type="entry name" value="rSAM_ocin_1"/>
</dbReference>
<keyword evidence="2" id="KW-0949">S-adenosyl-L-methionine</keyword>
<keyword evidence="5" id="KW-0411">Iron-sulfur</keyword>
<evidence type="ECO:0000256" key="3">
    <source>
        <dbReference type="ARBA" id="ARBA00022723"/>
    </source>
</evidence>
<keyword evidence="3" id="KW-0479">Metal-binding</keyword>
<dbReference type="Gene3D" id="3.20.20.70">
    <property type="entry name" value="Aldolase class I"/>
    <property type="match status" value="1"/>
</dbReference>
<comment type="cofactor">
    <cofactor evidence="1">
        <name>[4Fe-4S] cluster</name>
        <dbReference type="ChEBI" id="CHEBI:49883"/>
    </cofactor>
</comment>
<evidence type="ECO:0000256" key="1">
    <source>
        <dbReference type="ARBA" id="ARBA00001966"/>
    </source>
</evidence>
<protein>
    <submittedName>
        <fullName evidence="7">RiPP maturation radical SAM protein 1</fullName>
    </submittedName>
</protein>
<evidence type="ECO:0000313" key="7">
    <source>
        <dbReference type="EMBL" id="NFF87309.1"/>
    </source>
</evidence>